<proteinExistence type="predicted"/>
<organism evidence="1 2">
    <name type="scientific">Portunus trituberculatus</name>
    <name type="common">Swimming crab</name>
    <name type="synonym">Neptunus trituberculatus</name>
    <dbReference type="NCBI Taxonomy" id="210409"/>
    <lineage>
        <taxon>Eukaryota</taxon>
        <taxon>Metazoa</taxon>
        <taxon>Ecdysozoa</taxon>
        <taxon>Arthropoda</taxon>
        <taxon>Crustacea</taxon>
        <taxon>Multicrustacea</taxon>
        <taxon>Malacostraca</taxon>
        <taxon>Eumalacostraca</taxon>
        <taxon>Eucarida</taxon>
        <taxon>Decapoda</taxon>
        <taxon>Pleocyemata</taxon>
        <taxon>Brachyura</taxon>
        <taxon>Eubrachyura</taxon>
        <taxon>Portunoidea</taxon>
        <taxon>Portunidae</taxon>
        <taxon>Portuninae</taxon>
        <taxon>Portunus</taxon>
    </lineage>
</organism>
<sequence length="76" mass="8258">MLSDAAGRCADFRRKTRVAPPGGVASSWWPSARSDVIIHVSDQVCGRPNTMEDQLSTSLLPASFTTLPEGMDLRCH</sequence>
<accession>A0A5B7JK96</accession>
<dbReference type="AlphaFoldDB" id="A0A5B7JK96"/>
<dbReference type="EMBL" id="VSRR010099534">
    <property type="protein sequence ID" value="MPC94686.1"/>
    <property type="molecule type" value="Genomic_DNA"/>
</dbReference>
<evidence type="ECO:0000313" key="2">
    <source>
        <dbReference type="Proteomes" id="UP000324222"/>
    </source>
</evidence>
<evidence type="ECO:0000313" key="1">
    <source>
        <dbReference type="EMBL" id="MPC94686.1"/>
    </source>
</evidence>
<keyword evidence="2" id="KW-1185">Reference proteome</keyword>
<name>A0A5B7JK96_PORTR</name>
<dbReference type="Proteomes" id="UP000324222">
    <property type="component" value="Unassembled WGS sequence"/>
</dbReference>
<protein>
    <submittedName>
        <fullName evidence="1">Uncharacterized protein</fullName>
    </submittedName>
</protein>
<reference evidence="1 2" key="1">
    <citation type="submission" date="2019-05" db="EMBL/GenBank/DDBJ databases">
        <title>Another draft genome of Portunus trituberculatus and its Hox gene families provides insights of decapod evolution.</title>
        <authorList>
            <person name="Jeong J.-H."/>
            <person name="Song I."/>
            <person name="Kim S."/>
            <person name="Choi T."/>
            <person name="Kim D."/>
            <person name="Ryu S."/>
            <person name="Kim W."/>
        </authorList>
    </citation>
    <scope>NUCLEOTIDE SEQUENCE [LARGE SCALE GENOMIC DNA]</scope>
    <source>
        <tissue evidence="1">Muscle</tissue>
    </source>
</reference>
<comment type="caution">
    <text evidence="1">The sequence shown here is derived from an EMBL/GenBank/DDBJ whole genome shotgun (WGS) entry which is preliminary data.</text>
</comment>
<gene>
    <name evidence="1" type="ORF">E2C01_089866</name>
</gene>